<feature type="compositionally biased region" description="Basic and acidic residues" evidence="6">
    <location>
        <begin position="520"/>
        <end position="532"/>
    </location>
</feature>
<dbReference type="Proteomes" id="UP000254737">
    <property type="component" value="Unassembled WGS sequence"/>
</dbReference>
<gene>
    <name evidence="10" type="ORF">NCTC13456_02857</name>
</gene>
<comment type="subcellular location">
    <subcellularLocation>
        <location evidence="1">Membrane</location>
        <topology evidence="1">Multi-pass membrane protein</topology>
    </subcellularLocation>
</comment>
<dbReference type="GO" id="GO:0020037">
    <property type="term" value="F:heme binding"/>
    <property type="evidence" value="ECO:0007669"/>
    <property type="project" value="InterPro"/>
</dbReference>
<keyword evidence="2 7" id="KW-0812">Transmembrane</keyword>
<evidence type="ECO:0000313" key="10">
    <source>
        <dbReference type="EMBL" id="STD59220.1"/>
    </source>
</evidence>
<keyword evidence="3" id="KW-0201">Cytochrome c-type biogenesis</keyword>
<name>A0A376GH04_9FLAO</name>
<feature type="transmembrane region" description="Helical" evidence="7">
    <location>
        <begin position="857"/>
        <end position="873"/>
    </location>
</feature>
<evidence type="ECO:0000256" key="7">
    <source>
        <dbReference type="SAM" id="Phobius"/>
    </source>
</evidence>
<dbReference type="InterPro" id="IPR007816">
    <property type="entry name" value="ResB-like_domain"/>
</dbReference>
<proteinExistence type="predicted"/>
<feature type="domain" description="Cytochrome c assembly protein" evidence="8">
    <location>
        <begin position="851"/>
        <end position="1054"/>
    </location>
</feature>
<dbReference type="Pfam" id="PF05140">
    <property type="entry name" value="ResB"/>
    <property type="match status" value="1"/>
</dbReference>
<sequence length="1096" mass="124086">MSKLEKYLFSTRTMTVLLFIYAIAMGYATFIENDYDTATAKAVIYEAKWFEVLMIWLIVLFLMNIKRYRLWSKEKLPLLVFHLAFLFIFIGGGITRYISFEGEMPIPEGGTSNEITSYKSYFKMMVDDGTQRLAYDNHQYNMTYFDRKDSTSSLFRRHFEGEYQFKDKVIKLKTFDYVPHALDTVVRKKEGINVLEIVTVGQTGRNSVFIRNGEIKSVNGTLVSYNRPQDGAVQITGEGENLVIKSPFEGEYVQMAGQQVGQITDMQKLQEGAGKVEFNVPAPLKLRSLYTINGAQFVVPNPAFKGEVLYRQGSKFKAEEKNLPGAIRAEVIVGDKRDTVTIVGGKGVTNYSADVQIDGMNISLGYGSKLVKVPFSIRLDDFILDRYPGSTNPSSFESNITVIDEGKETKHHIYMNNVMDYKGYRFFQSSYFPTEDGTILQVNQDWWGTNITYLGYFLLFGGMFVSLFWKGTRFTQLNSLLKSLHTKKVNILLPLFLLSGLAFAQNPSTTDGGKNGHQKIQTDSEKGNVHSSEHIGSFSTKMADGDELAKNVKIPDEHADKFGHLLTQDIEGRIKPVNTQALEILRKVYKKDKFHGLSANKWFISLQLDPAYWVNAPMIEVGDKGGDRLKKITSANEDGYTSLMNLIDPKTTRFKLDKAYNEAFSRKPSERSKFDEEVIKVTERFNILDQTAKGYQLKIIPVQNDPSERWTSWIYQTQENPVEIDTMALGMISVYFNMVSKGLENGNWTPADNAVDYIDKYQQKWGKNVVPSPTKVEIEVLYNKYNVFFWVMIAYCMVGGVLMILSFIQLFSESKALHRIINVCLGLIFIVFIIQAAGLGVRWYLTGHAPWSNGYEAIVFISWISVLAGLLLYKNRNAFIPTTGAMVAVIMMGFAHGGSMLDPQITPLVPVLKSYWLIVHVAIIVSSYGFFGLSAILGVFSLIIMMIKPNKKIEISLKEMTYVSEMSLTIGIYLLTVGTFLGGMWANESWGRYWSWDPKETWAFVSVIVYAVVLHMRLVPGLRGKFAFNVAAMWAVWTVIMTYFGVNYYLSGLHSYAAGDPIPIPFWVPATAVAMLALTLAAWYLQNKVYHVKSKD</sequence>
<evidence type="ECO:0000259" key="8">
    <source>
        <dbReference type="Pfam" id="PF01578"/>
    </source>
</evidence>
<evidence type="ECO:0000256" key="4">
    <source>
        <dbReference type="ARBA" id="ARBA00022989"/>
    </source>
</evidence>
<feature type="transmembrane region" description="Helical" evidence="7">
    <location>
        <begin position="451"/>
        <end position="469"/>
    </location>
</feature>
<protein>
    <submittedName>
        <fullName evidence="10">Cytochrome c-type biogenesis protein CcsB</fullName>
    </submittedName>
</protein>
<feature type="transmembrane region" description="Helical" evidence="7">
    <location>
        <begin position="787"/>
        <end position="808"/>
    </location>
</feature>
<feature type="transmembrane region" description="Helical" evidence="7">
    <location>
        <begin position="915"/>
        <end position="947"/>
    </location>
</feature>
<dbReference type="RefSeq" id="WP_038335680.1">
    <property type="nucleotide sequence ID" value="NZ_JSYQ01000016.1"/>
</dbReference>
<evidence type="ECO:0000259" key="9">
    <source>
        <dbReference type="Pfam" id="PF05140"/>
    </source>
</evidence>
<dbReference type="GO" id="GO:0005886">
    <property type="term" value="C:plasma membrane"/>
    <property type="evidence" value="ECO:0007669"/>
    <property type="project" value="TreeGrafter"/>
</dbReference>
<feature type="transmembrane region" description="Helical" evidence="7">
    <location>
        <begin position="1001"/>
        <end position="1019"/>
    </location>
</feature>
<keyword evidence="4 7" id="KW-1133">Transmembrane helix</keyword>
<dbReference type="STRING" id="343874.GCA_000805695_00918"/>
<feature type="region of interest" description="Disordered" evidence="6">
    <location>
        <begin position="509"/>
        <end position="532"/>
    </location>
</feature>
<feature type="transmembrane region" description="Helical" evidence="7">
    <location>
        <begin position="1026"/>
        <end position="1046"/>
    </location>
</feature>
<accession>A0A376GH04</accession>
<feature type="domain" description="ResB-like" evidence="9">
    <location>
        <begin position="337"/>
        <end position="431"/>
    </location>
</feature>
<evidence type="ECO:0000256" key="3">
    <source>
        <dbReference type="ARBA" id="ARBA00022748"/>
    </source>
</evidence>
<evidence type="ECO:0000313" key="11">
    <source>
        <dbReference type="Proteomes" id="UP000254737"/>
    </source>
</evidence>
<feature type="transmembrane region" description="Helical" evidence="7">
    <location>
        <begin position="7"/>
        <end position="27"/>
    </location>
</feature>
<dbReference type="PANTHER" id="PTHR30071">
    <property type="entry name" value="HEME EXPORTER PROTEIN C"/>
    <property type="match status" value="1"/>
</dbReference>
<feature type="transmembrane region" description="Helical" evidence="7">
    <location>
        <begin position="489"/>
        <end position="505"/>
    </location>
</feature>
<dbReference type="AlphaFoldDB" id="A0A376GH04"/>
<keyword evidence="5 7" id="KW-0472">Membrane</keyword>
<dbReference type="OrthoDB" id="9814290at2"/>
<feature type="transmembrane region" description="Helical" evidence="7">
    <location>
        <begin position="1066"/>
        <end position="1085"/>
    </location>
</feature>
<feature type="transmembrane region" description="Helical" evidence="7">
    <location>
        <begin position="878"/>
        <end position="895"/>
    </location>
</feature>
<dbReference type="InterPro" id="IPR045062">
    <property type="entry name" value="Cyt_c_biogenesis_CcsA/CcmC"/>
</dbReference>
<dbReference type="PANTHER" id="PTHR30071:SF1">
    <property type="entry name" value="CYTOCHROME B_B6 PROTEIN-RELATED"/>
    <property type="match status" value="1"/>
</dbReference>
<dbReference type="InterPro" id="IPR002541">
    <property type="entry name" value="Cyt_c_assembly"/>
</dbReference>
<dbReference type="Pfam" id="PF01578">
    <property type="entry name" value="Cytochrom_C_asm"/>
    <property type="match status" value="1"/>
</dbReference>
<reference evidence="10 11" key="1">
    <citation type="submission" date="2018-06" db="EMBL/GenBank/DDBJ databases">
        <authorList>
            <consortium name="Pathogen Informatics"/>
            <person name="Doyle S."/>
        </authorList>
    </citation>
    <scope>NUCLEOTIDE SEQUENCE [LARGE SCALE GENOMIC DNA]</scope>
    <source>
        <strain evidence="10 11">NCTC13456</strain>
    </source>
</reference>
<evidence type="ECO:0000256" key="2">
    <source>
        <dbReference type="ARBA" id="ARBA00022692"/>
    </source>
</evidence>
<dbReference type="GO" id="GO:0017004">
    <property type="term" value="P:cytochrome complex assembly"/>
    <property type="evidence" value="ECO:0007669"/>
    <property type="project" value="UniProtKB-KW"/>
</dbReference>
<feature type="transmembrane region" description="Helical" evidence="7">
    <location>
        <begin position="968"/>
        <end position="986"/>
    </location>
</feature>
<evidence type="ECO:0000256" key="6">
    <source>
        <dbReference type="SAM" id="MobiDB-lite"/>
    </source>
</evidence>
<feature type="transmembrane region" description="Helical" evidence="7">
    <location>
        <begin position="47"/>
        <end position="65"/>
    </location>
</feature>
<evidence type="ECO:0000256" key="1">
    <source>
        <dbReference type="ARBA" id="ARBA00004141"/>
    </source>
</evidence>
<feature type="transmembrane region" description="Helical" evidence="7">
    <location>
        <begin position="77"/>
        <end position="98"/>
    </location>
</feature>
<feature type="transmembrane region" description="Helical" evidence="7">
    <location>
        <begin position="820"/>
        <end position="845"/>
    </location>
</feature>
<evidence type="ECO:0000256" key="5">
    <source>
        <dbReference type="ARBA" id="ARBA00023136"/>
    </source>
</evidence>
<dbReference type="EMBL" id="UFXS01000001">
    <property type="protein sequence ID" value="STD59220.1"/>
    <property type="molecule type" value="Genomic_DNA"/>
</dbReference>
<organism evidence="10 11">
    <name type="scientific">Empedobacter falsenii</name>
    <dbReference type="NCBI Taxonomy" id="343874"/>
    <lineage>
        <taxon>Bacteria</taxon>
        <taxon>Pseudomonadati</taxon>
        <taxon>Bacteroidota</taxon>
        <taxon>Flavobacteriia</taxon>
        <taxon>Flavobacteriales</taxon>
        <taxon>Weeksellaceae</taxon>
        <taxon>Empedobacter</taxon>
    </lineage>
</organism>